<accession>A0A061R8H9</accession>
<evidence type="ECO:0000256" key="1">
    <source>
        <dbReference type="SAM" id="Phobius"/>
    </source>
</evidence>
<protein>
    <submittedName>
        <fullName evidence="2">Uncharacterized protein</fullName>
    </submittedName>
</protein>
<keyword evidence="1" id="KW-0472">Membrane</keyword>
<gene>
    <name evidence="2" type="ORF">TSPGSL018_6850</name>
</gene>
<name>A0A061R8H9_9CHLO</name>
<organism evidence="2">
    <name type="scientific">Tetraselmis sp. GSL018</name>
    <dbReference type="NCBI Taxonomy" id="582737"/>
    <lineage>
        <taxon>Eukaryota</taxon>
        <taxon>Viridiplantae</taxon>
        <taxon>Chlorophyta</taxon>
        <taxon>core chlorophytes</taxon>
        <taxon>Chlorodendrophyceae</taxon>
        <taxon>Chlorodendrales</taxon>
        <taxon>Chlorodendraceae</taxon>
        <taxon>Tetraselmis</taxon>
    </lineage>
</organism>
<sequence>RRQDRRSVAWCGLSALANSLFSFLVPQFSSLSSGWAMVGEGAEFLAFIAKQRV</sequence>
<feature type="non-terminal residue" evidence="2">
    <location>
        <position position="1"/>
    </location>
</feature>
<proteinExistence type="predicted"/>
<reference evidence="2" key="1">
    <citation type="submission" date="2014-05" db="EMBL/GenBank/DDBJ databases">
        <title>The transcriptome of the halophilic microalga Tetraselmis sp. GSL018 isolated from the Great Salt Lake, Utah.</title>
        <authorList>
            <person name="Jinkerson R.E."/>
            <person name="D'Adamo S."/>
            <person name="Posewitz M.C."/>
        </authorList>
    </citation>
    <scope>NUCLEOTIDE SEQUENCE</scope>
    <source>
        <strain evidence="2">GSL018</strain>
    </source>
</reference>
<dbReference type="AlphaFoldDB" id="A0A061R8H9"/>
<feature type="transmembrane region" description="Helical" evidence="1">
    <location>
        <begin position="7"/>
        <end position="25"/>
    </location>
</feature>
<evidence type="ECO:0000313" key="2">
    <source>
        <dbReference type="EMBL" id="JAC69237.1"/>
    </source>
</evidence>
<dbReference type="EMBL" id="GBEZ01017069">
    <property type="protein sequence ID" value="JAC69237.1"/>
    <property type="molecule type" value="Transcribed_RNA"/>
</dbReference>
<keyword evidence="1" id="KW-0812">Transmembrane</keyword>
<keyword evidence="1" id="KW-1133">Transmembrane helix</keyword>